<reference evidence="5 6" key="1">
    <citation type="submission" date="2021-03" db="EMBL/GenBank/DDBJ databases">
        <title>Complete genome of Polaribacter_sp.G4M1.</title>
        <authorList>
            <person name="Jeong S.W."/>
            <person name="Bae J.W."/>
        </authorList>
    </citation>
    <scope>NUCLEOTIDE SEQUENCE [LARGE SCALE GENOMIC DNA]</scope>
    <source>
        <strain evidence="5 6">G4M1</strain>
    </source>
</reference>
<sequence>MLQKNKIFLFIFFLLLHLNSLSQENKVVRGYFKDSIVSIESWFGDDNKLDSLKTYYLSGNKKEIFYYNNDEKIHGNCFQFNDKNKKIVTWEFKNGKLVNRNDFALEFNQKNKKKVRNNINTLKGINKRTEFNPKTLKDFYIRAVARKRLGNTFLALQDFQNAERFIHRKSVREKVSPKLKSDLYSQLGAIFAEFENEDLAIHYKLKAIDQFPENYTYKYNLGAYLFQIKSYRLAITYFNKVKEKWKKHAFSNWILGAIYSDFQDYEKALEFINLAFEKEANLNKFGDGKAELDIRTIRGFILHKLNRTDEGITDLEEALKINKENSYANKNLGVIYNELGEFEKSLKYLNKAKELNYTQKYDSNDLNYYLENSINYTIAKPLPSLADLPYLSPNPVSTNFTIKNYSSDHFRYKILDYNTNVIQQGVSKKVDFNISELPKGLYTFITLDNKTQVKNTFKIIKN</sequence>
<evidence type="ECO:0000256" key="1">
    <source>
        <dbReference type="ARBA" id="ARBA00022729"/>
    </source>
</evidence>
<dbReference type="SUPFAM" id="SSF81901">
    <property type="entry name" value="HCP-like"/>
    <property type="match status" value="1"/>
</dbReference>
<evidence type="ECO:0000256" key="3">
    <source>
        <dbReference type="SAM" id="SignalP"/>
    </source>
</evidence>
<feature type="repeat" description="TPR" evidence="2">
    <location>
        <begin position="181"/>
        <end position="214"/>
    </location>
</feature>
<evidence type="ECO:0000256" key="2">
    <source>
        <dbReference type="PROSITE-ProRule" id="PRU00339"/>
    </source>
</evidence>
<evidence type="ECO:0000313" key="6">
    <source>
        <dbReference type="Proteomes" id="UP000663935"/>
    </source>
</evidence>
<proteinExistence type="predicted"/>
<dbReference type="Proteomes" id="UP000663935">
    <property type="component" value="Chromosome"/>
</dbReference>
<dbReference type="Pfam" id="PF13432">
    <property type="entry name" value="TPR_16"/>
    <property type="match status" value="1"/>
</dbReference>
<feature type="chain" id="PRO_5045344407" description="Secretion system C-terminal sorting domain-containing protein" evidence="3">
    <location>
        <begin position="23"/>
        <end position="462"/>
    </location>
</feature>
<dbReference type="PANTHER" id="PTHR12558">
    <property type="entry name" value="CELL DIVISION CYCLE 16,23,27"/>
    <property type="match status" value="1"/>
</dbReference>
<keyword evidence="2" id="KW-0802">TPR repeat</keyword>
<dbReference type="PANTHER" id="PTHR12558:SF13">
    <property type="entry name" value="CELL DIVISION CYCLE PROTEIN 27 HOMOLOG"/>
    <property type="match status" value="1"/>
</dbReference>
<dbReference type="PROSITE" id="PS50005">
    <property type="entry name" value="TPR"/>
    <property type="match status" value="2"/>
</dbReference>
<evidence type="ECO:0000259" key="4">
    <source>
        <dbReference type="Pfam" id="PF18962"/>
    </source>
</evidence>
<dbReference type="RefSeq" id="WP_207972757.1">
    <property type="nucleotide sequence ID" value="NZ_CP071795.1"/>
</dbReference>
<dbReference type="EMBL" id="CP071795">
    <property type="protein sequence ID" value="QTD38631.1"/>
    <property type="molecule type" value="Genomic_DNA"/>
</dbReference>
<dbReference type="InterPro" id="IPR011990">
    <property type="entry name" value="TPR-like_helical_dom_sf"/>
</dbReference>
<accession>A0ABX7SYN6</accession>
<dbReference type="Gene3D" id="1.25.40.10">
    <property type="entry name" value="Tetratricopeptide repeat domain"/>
    <property type="match status" value="2"/>
</dbReference>
<feature type="domain" description="Secretion system C-terminal sorting" evidence="4">
    <location>
        <begin position="393"/>
        <end position="453"/>
    </location>
</feature>
<keyword evidence="6" id="KW-1185">Reference proteome</keyword>
<dbReference type="Pfam" id="PF18962">
    <property type="entry name" value="Por_Secre_tail"/>
    <property type="match status" value="1"/>
</dbReference>
<feature type="repeat" description="TPR" evidence="2">
    <location>
        <begin position="326"/>
        <end position="359"/>
    </location>
</feature>
<dbReference type="SMART" id="SM00028">
    <property type="entry name" value="TPR"/>
    <property type="match status" value="6"/>
</dbReference>
<evidence type="ECO:0000313" key="5">
    <source>
        <dbReference type="EMBL" id="QTD38631.1"/>
    </source>
</evidence>
<gene>
    <name evidence="5" type="ORF">JL193_04970</name>
</gene>
<dbReference type="Pfam" id="PF13181">
    <property type="entry name" value="TPR_8"/>
    <property type="match status" value="2"/>
</dbReference>
<dbReference type="InterPro" id="IPR026444">
    <property type="entry name" value="Secre_tail"/>
</dbReference>
<dbReference type="InterPro" id="IPR019734">
    <property type="entry name" value="TPR_rpt"/>
</dbReference>
<organism evidence="5 6">
    <name type="scientific">Polaribacter batillariae</name>
    <dbReference type="NCBI Taxonomy" id="2808900"/>
    <lineage>
        <taxon>Bacteria</taxon>
        <taxon>Pseudomonadati</taxon>
        <taxon>Bacteroidota</taxon>
        <taxon>Flavobacteriia</taxon>
        <taxon>Flavobacteriales</taxon>
        <taxon>Flavobacteriaceae</taxon>
    </lineage>
</organism>
<name>A0ABX7SYN6_9FLAO</name>
<protein>
    <recommendedName>
        <fullName evidence="4">Secretion system C-terminal sorting domain-containing protein</fullName>
    </recommendedName>
</protein>
<feature type="signal peptide" evidence="3">
    <location>
        <begin position="1"/>
        <end position="22"/>
    </location>
</feature>
<keyword evidence="1 3" id="KW-0732">Signal</keyword>